<keyword evidence="3" id="KW-1185">Reference proteome</keyword>
<evidence type="ECO:0000313" key="3">
    <source>
        <dbReference type="Proteomes" id="UP000539111"/>
    </source>
</evidence>
<accession>A0A7Z0D370</accession>
<name>A0A7Z0D370_9MICO</name>
<dbReference type="InterPro" id="IPR000182">
    <property type="entry name" value="GNAT_dom"/>
</dbReference>
<dbReference type="Proteomes" id="UP000539111">
    <property type="component" value="Unassembled WGS sequence"/>
</dbReference>
<proteinExistence type="predicted"/>
<protein>
    <submittedName>
        <fullName evidence="2">RimJ/RimL family protein N-acetyltransferase</fullName>
    </submittedName>
</protein>
<dbReference type="RefSeq" id="WP_179428429.1">
    <property type="nucleotide sequence ID" value="NZ_JACBZP010000001.1"/>
</dbReference>
<comment type="caution">
    <text evidence="2">The sequence shown here is derived from an EMBL/GenBank/DDBJ whole genome shotgun (WGS) entry which is preliminary data.</text>
</comment>
<dbReference type="PROSITE" id="PS51186">
    <property type="entry name" value="GNAT"/>
    <property type="match status" value="1"/>
</dbReference>
<sequence length="175" mass="19359">MNRRRVVRLVPVDEQMLERLTAVAISDANSEEVTPPLTPDDRWSPRRIEWFKEYHRSRRAGLDGGAGEATWAILCEGEPVGAVRLQLTETEDELEAGIWLARTARGTGVAKDALRGVLDEARSRGAHTVRANTTTSNTKSQWMLRSAGFALAVPTADGHVRAVLRIARFADDVWG</sequence>
<keyword evidence="2" id="KW-0808">Transferase</keyword>
<dbReference type="EMBL" id="JACBZP010000001">
    <property type="protein sequence ID" value="NYI68036.1"/>
    <property type="molecule type" value="Genomic_DNA"/>
</dbReference>
<evidence type="ECO:0000313" key="2">
    <source>
        <dbReference type="EMBL" id="NYI68036.1"/>
    </source>
</evidence>
<dbReference type="InterPro" id="IPR051531">
    <property type="entry name" value="N-acetyltransferase"/>
</dbReference>
<reference evidence="2 3" key="1">
    <citation type="submission" date="2020-07" db="EMBL/GenBank/DDBJ databases">
        <title>Sequencing the genomes of 1000 actinobacteria strains.</title>
        <authorList>
            <person name="Klenk H.-P."/>
        </authorList>
    </citation>
    <scope>NUCLEOTIDE SEQUENCE [LARGE SCALE GENOMIC DNA]</scope>
    <source>
        <strain evidence="2 3">DSM 26341</strain>
    </source>
</reference>
<dbReference type="InterPro" id="IPR016181">
    <property type="entry name" value="Acyl_CoA_acyltransferase"/>
</dbReference>
<dbReference type="SUPFAM" id="SSF55729">
    <property type="entry name" value="Acyl-CoA N-acyltransferases (Nat)"/>
    <property type="match status" value="1"/>
</dbReference>
<dbReference type="CDD" id="cd04301">
    <property type="entry name" value="NAT_SF"/>
    <property type="match status" value="1"/>
</dbReference>
<evidence type="ECO:0000259" key="1">
    <source>
        <dbReference type="PROSITE" id="PS51186"/>
    </source>
</evidence>
<dbReference type="AlphaFoldDB" id="A0A7Z0D370"/>
<feature type="domain" description="N-acetyltransferase" evidence="1">
    <location>
        <begin position="23"/>
        <end position="171"/>
    </location>
</feature>
<organism evidence="2 3">
    <name type="scientific">Spelaeicoccus albus</name>
    <dbReference type="NCBI Taxonomy" id="1280376"/>
    <lineage>
        <taxon>Bacteria</taxon>
        <taxon>Bacillati</taxon>
        <taxon>Actinomycetota</taxon>
        <taxon>Actinomycetes</taxon>
        <taxon>Micrococcales</taxon>
        <taxon>Brevibacteriaceae</taxon>
        <taxon>Spelaeicoccus</taxon>
    </lineage>
</organism>
<dbReference type="Gene3D" id="3.40.630.30">
    <property type="match status" value="1"/>
</dbReference>
<dbReference type="PANTHER" id="PTHR43792">
    <property type="entry name" value="GNAT FAMILY, PUTATIVE (AFU_ORTHOLOGUE AFUA_3G00765)-RELATED-RELATED"/>
    <property type="match status" value="1"/>
</dbReference>
<dbReference type="Pfam" id="PF13302">
    <property type="entry name" value="Acetyltransf_3"/>
    <property type="match status" value="1"/>
</dbReference>
<dbReference type="GO" id="GO:0016747">
    <property type="term" value="F:acyltransferase activity, transferring groups other than amino-acyl groups"/>
    <property type="evidence" value="ECO:0007669"/>
    <property type="project" value="InterPro"/>
</dbReference>
<gene>
    <name evidence="2" type="ORF">BJY26_002342</name>
</gene>